<dbReference type="EMBL" id="FOUE01000004">
    <property type="protein sequence ID" value="SFM57126.1"/>
    <property type="molecule type" value="Genomic_DNA"/>
</dbReference>
<protein>
    <submittedName>
        <fullName evidence="1">Uncharacterized protein</fullName>
    </submittedName>
</protein>
<name>A0A1I4RXV9_9GAMM</name>
<sequence>MRGMTGPSVPESEQAYRLQIRNRAEFDTLSGGIGKWASYWLENNIGHRAVGSGSGKRFSTASLGTKEDCMELNCNCNSYEDLPLDLAVIQQRVLEYQSMKKHLKQLTQKIVERWVEHYRLFRCEVCGQYWQSSLAPRDDETWYLFRVPNTTQKSWKERPYISPDMIVLYFEARREFLSKDFGLSSKLCKVDGCKEFAISGLNKCQYHQFLQIEGQEEMDNLLNKRWFGPYSPDLIKNA</sequence>
<reference evidence="2" key="1">
    <citation type="submission" date="2016-10" db="EMBL/GenBank/DDBJ databases">
        <authorList>
            <person name="Varghese N."/>
            <person name="Submissions S."/>
        </authorList>
    </citation>
    <scope>NUCLEOTIDE SEQUENCE [LARGE SCALE GENOMIC DNA]</scope>
    <source>
        <strain evidence="2">CGMCC 1.7061</strain>
    </source>
</reference>
<evidence type="ECO:0000313" key="1">
    <source>
        <dbReference type="EMBL" id="SFM57126.1"/>
    </source>
</evidence>
<organism evidence="1 2">
    <name type="scientific">Marinobacter zhejiangensis</name>
    <dbReference type="NCBI Taxonomy" id="488535"/>
    <lineage>
        <taxon>Bacteria</taxon>
        <taxon>Pseudomonadati</taxon>
        <taxon>Pseudomonadota</taxon>
        <taxon>Gammaproteobacteria</taxon>
        <taxon>Pseudomonadales</taxon>
        <taxon>Marinobacteraceae</taxon>
        <taxon>Marinobacter</taxon>
    </lineage>
</organism>
<dbReference type="Proteomes" id="UP000198519">
    <property type="component" value="Unassembled WGS sequence"/>
</dbReference>
<proteinExistence type="predicted"/>
<evidence type="ECO:0000313" key="2">
    <source>
        <dbReference type="Proteomes" id="UP000198519"/>
    </source>
</evidence>
<gene>
    <name evidence="1" type="ORF">SAMN04487963_3020</name>
</gene>
<dbReference type="STRING" id="488535.SAMN04487963_3020"/>
<keyword evidence="2" id="KW-1185">Reference proteome</keyword>
<dbReference type="AlphaFoldDB" id="A0A1I4RXV9"/>
<accession>A0A1I4RXV9</accession>